<dbReference type="STRING" id="1229662.W3XMQ9"/>
<protein>
    <submittedName>
        <fullName evidence="2">Uncharacterized protein</fullName>
    </submittedName>
</protein>
<dbReference type="AlphaFoldDB" id="W3XMQ9"/>
<name>W3XMQ9_PESFW</name>
<feature type="compositionally biased region" description="Polar residues" evidence="1">
    <location>
        <begin position="90"/>
        <end position="116"/>
    </location>
</feature>
<evidence type="ECO:0000313" key="3">
    <source>
        <dbReference type="Proteomes" id="UP000030651"/>
    </source>
</evidence>
<dbReference type="EMBL" id="KI912109">
    <property type="protein sequence ID" value="ETS86792.1"/>
    <property type="molecule type" value="Genomic_DNA"/>
</dbReference>
<keyword evidence="3" id="KW-1185">Reference proteome</keyword>
<dbReference type="GeneID" id="19265633"/>
<dbReference type="HOGENOM" id="CLU_049645_0_1_1"/>
<dbReference type="RefSeq" id="XP_007827392.1">
    <property type="nucleotide sequence ID" value="XM_007829201.1"/>
</dbReference>
<dbReference type="OMA" id="PIAWDHA"/>
<reference evidence="3" key="1">
    <citation type="journal article" date="2015" name="BMC Genomics">
        <title>Genomic and transcriptomic analysis of the endophytic fungus Pestalotiopsis fici reveals its lifestyle and high potential for synthesis of natural products.</title>
        <authorList>
            <person name="Wang X."/>
            <person name="Zhang X."/>
            <person name="Liu L."/>
            <person name="Xiang M."/>
            <person name="Wang W."/>
            <person name="Sun X."/>
            <person name="Che Y."/>
            <person name="Guo L."/>
            <person name="Liu G."/>
            <person name="Guo L."/>
            <person name="Wang C."/>
            <person name="Yin W.B."/>
            <person name="Stadler M."/>
            <person name="Zhang X."/>
            <person name="Liu X."/>
        </authorList>
    </citation>
    <scope>NUCLEOTIDE SEQUENCE [LARGE SCALE GENOMIC DNA]</scope>
    <source>
        <strain evidence="3">W106-1 / CGMCC3.15140</strain>
    </source>
</reference>
<evidence type="ECO:0000313" key="2">
    <source>
        <dbReference type="EMBL" id="ETS86792.1"/>
    </source>
</evidence>
<dbReference type="eggNOG" id="ENOG502T2AW">
    <property type="taxonomic scope" value="Eukaryota"/>
</dbReference>
<dbReference type="Proteomes" id="UP000030651">
    <property type="component" value="Unassembled WGS sequence"/>
</dbReference>
<accession>W3XMQ9</accession>
<feature type="region of interest" description="Disordered" evidence="1">
    <location>
        <begin position="1"/>
        <end position="47"/>
    </location>
</feature>
<feature type="region of interest" description="Disordered" evidence="1">
    <location>
        <begin position="81"/>
        <end position="116"/>
    </location>
</feature>
<organism evidence="2 3">
    <name type="scientific">Pestalotiopsis fici (strain W106-1 / CGMCC3.15140)</name>
    <dbReference type="NCBI Taxonomy" id="1229662"/>
    <lineage>
        <taxon>Eukaryota</taxon>
        <taxon>Fungi</taxon>
        <taxon>Dikarya</taxon>
        <taxon>Ascomycota</taxon>
        <taxon>Pezizomycotina</taxon>
        <taxon>Sordariomycetes</taxon>
        <taxon>Xylariomycetidae</taxon>
        <taxon>Amphisphaeriales</taxon>
        <taxon>Sporocadaceae</taxon>
        <taxon>Pestalotiopsis</taxon>
    </lineage>
</organism>
<dbReference type="InParanoid" id="W3XMQ9"/>
<evidence type="ECO:0000256" key="1">
    <source>
        <dbReference type="SAM" id="MobiDB-lite"/>
    </source>
</evidence>
<feature type="compositionally biased region" description="Polar residues" evidence="1">
    <location>
        <begin position="30"/>
        <end position="42"/>
    </location>
</feature>
<dbReference type="OrthoDB" id="5337545at2759"/>
<gene>
    <name evidence="2" type="ORF">PFICI_00620</name>
</gene>
<dbReference type="KEGG" id="pfy:PFICI_00620"/>
<feature type="compositionally biased region" description="Basic and acidic residues" evidence="1">
    <location>
        <begin position="1"/>
        <end position="27"/>
    </location>
</feature>
<proteinExistence type="predicted"/>
<sequence length="337" mass="36022">MKGSEPDKSQPADQVHDGHEQKGKAKEAPTCNSSAQNDQANVGGSVEKVQPTDASILSRFTTSTLALGSSLLTTPDIGALGSPTIKAGPASNTGLGTALGETSNSKRQTSASSGDSIRSAQVQGHIQREEAAFAQFLDGVDSSAVSENVPENVPNRLVCDSLNREGTVFQSQSDASHRLADSDGLEVVKLLDAGYDEVMLMDPVIPLSKPQELRLKQALFGEGSNADEAGKQASDWSNILNFVPEYISNGSSGWGYNELSGHLGTSDTLEASEIWADQWGDVLSRYTDEVWGDLGSLVQEAREEARKIQKHEGDSGPSETKALMRLRQILSHIRDNR</sequence>